<dbReference type="GO" id="GO:0090575">
    <property type="term" value="C:RNA polymerase II transcription regulator complex"/>
    <property type="evidence" value="ECO:0007669"/>
    <property type="project" value="TreeGrafter"/>
</dbReference>
<feature type="coiled-coil region" evidence="3">
    <location>
        <begin position="89"/>
        <end position="137"/>
    </location>
</feature>
<dbReference type="InterPro" id="IPR046347">
    <property type="entry name" value="bZIP_sf"/>
</dbReference>
<feature type="compositionally biased region" description="Pro residues" evidence="4">
    <location>
        <begin position="47"/>
        <end position="56"/>
    </location>
</feature>
<dbReference type="InterPro" id="IPR004827">
    <property type="entry name" value="bZIP"/>
</dbReference>
<feature type="compositionally biased region" description="Polar residues" evidence="4">
    <location>
        <begin position="1"/>
        <end position="19"/>
    </location>
</feature>
<evidence type="ECO:0000256" key="2">
    <source>
        <dbReference type="ARBA" id="ARBA00023242"/>
    </source>
</evidence>
<feature type="compositionally biased region" description="Low complexity" evidence="4">
    <location>
        <begin position="198"/>
        <end position="207"/>
    </location>
</feature>
<proteinExistence type="predicted"/>
<dbReference type="PROSITE" id="PS00036">
    <property type="entry name" value="BZIP_BASIC"/>
    <property type="match status" value="1"/>
</dbReference>
<protein>
    <recommendedName>
        <fullName evidence="5">BZIP domain-containing protein</fullName>
    </recommendedName>
</protein>
<evidence type="ECO:0000256" key="1">
    <source>
        <dbReference type="ARBA" id="ARBA00004123"/>
    </source>
</evidence>
<dbReference type="VEuPathDB" id="FungiDB:BCV72DRAFT_249308"/>
<evidence type="ECO:0000259" key="5">
    <source>
        <dbReference type="PROSITE" id="PS00036"/>
    </source>
</evidence>
<dbReference type="EMBL" id="KV921263">
    <property type="protein sequence ID" value="ORE22823.1"/>
    <property type="molecule type" value="Genomic_DNA"/>
</dbReference>
<dbReference type="AlphaFoldDB" id="A0A1X0SEX4"/>
<reference evidence="6 7" key="1">
    <citation type="journal article" date="2016" name="Proc. Natl. Acad. Sci. U.S.A.">
        <title>Lipid metabolic changes in an early divergent fungus govern the establishment of a mutualistic symbiosis with endobacteria.</title>
        <authorList>
            <person name="Lastovetsky O.A."/>
            <person name="Gaspar M.L."/>
            <person name="Mondo S.J."/>
            <person name="LaButti K.M."/>
            <person name="Sandor L."/>
            <person name="Grigoriev I.V."/>
            <person name="Henry S.A."/>
            <person name="Pawlowska T.E."/>
        </authorList>
    </citation>
    <scope>NUCLEOTIDE SEQUENCE [LARGE SCALE GENOMIC DNA]</scope>
    <source>
        <strain evidence="6 7">ATCC 11559</strain>
    </source>
</reference>
<evidence type="ECO:0000313" key="7">
    <source>
        <dbReference type="Proteomes" id="UP000242381"/>
    </source>
</evidence>
<keyword evidence="3" id="KW-0175">Coiled coil</keyword>
<feature type="compositionally biased region" description="Low complexity" evidence="4">
    <location>
        <begin position="161"/>
        <end position="186"/>
    </location>
</feature>
<comment type="subcellular location">
    <subcellularLocation>
        <location evidence="1">Nucleus</location>
    </subcellularLocation>
</comment>
<evidence type="ECO:0000313" key="6">
    <source>
        <dbReference type="EMBL" id="ORE22823.1"/>
    </source>
</evidence>
<dbReference type="SUPFAM" id="SSF57959">
    <property type="entry name" value="Leucine zipper domain"/>
    <property type="match status" value="1"/>
</dbReference>
<dbReference type="PANTHER" id="PTHR40621:SF6">
    <property type="entry name" value="AP-1-LIKE TRANSCRIPTION FACTOR YAP1-RELATED"/>
    <property type="match status" value="1"/>
</dbReference>
<dbReference type="InterPro" id="IPR050936">
    <property type="entry name" value="AP-1-like"/>
</dbReference>
<sequence length="307" mass="34732">MNHINPQHDNTTSTNTNAPTWRILRERRQDPFHFMISRPQPVNTALPLPPPPPPMSTLPISPESSSLDDSRKNRRVIASKRAAQNRAAQKAFRQRRDQYIKELEEQAKEAKESKQELNELRQENAKLKERVTALEHHIILLTGKPVDEKALQNIHIPVTSIASPQPSSQTSITEQQQQQQQQQNAEPDVTPPLPPPTTATTVVTALGIGEGTSEEEGREIELSTEHDTTKKADPAGLVPATMAHFWQDQQVDFDFAFDPFMENEFGMINEFLPNANNEQVLDDLFAMLQTRQRPQIPSSLEEMEKCS</sequence>
<dbReference type="Proteomes" id="UP000242381">
    <property type="component" value="Unassembled WGS sequence"/>
</dbReference>
<dbReference type="Pfam" id="PF00170">
    <property type="entry name" value="bZIP_1"/>
    <property type="match status" value="1"/>
</dbReference>
<dbReference type="PANTHER" id="PTHR40621">
    <property type="entry name" value="TRANSCRIPTION FACTOR KAPC-RELATED"/>
    <property type="match status" value="1"/>
</dbReference>
<accession>A0A1X0SEX4</accession>
<dbReference type="Gene3D" id="1.20.5.170">
    <property type="match status" value="1"/>
</dbReference>
<feature type="region of interest" description="Disordered" evidence="4">
    <location>
        <begin position="40"/>
        <end position="72"/>
    </location>
</feature>
<evidence type="ECO:0000256" key="3">
    <source>
        <dbReference type="SAM" id="Coils"/>
    </source>
</evidence>
<dbReference type="GO" id="GO:0000976">
    <property type="term" value="F:transcription cis-regulatory region binding"/>
    <property type="evidence" value="ECO:0007669"/>
    <property type="project" value="InterPro"/>
</dbReference>
<feature type="compositionally biased region" description="Basic and acidic residues" evidence="4">
    <location>
        <begin position="219"/>
        <end position="232"/>
    </location>
</feature>
<feature type="domain" description="BZIP" evidence="5">
    <location>
        <begin position="80"/>
        <end position="95"/>
    </location>
</feature>
<feature type="region of interest" description="Disordered" evidence="4">
    <location>
        <begin position="161"/>
        <end position="232"/>
    </location>
</feature>
<keyword evidence="2" id="KW-0539">Nucleus</keyword>
<name>A0A1X0SEX4_RHIZD</name>
<dbReference type="GO" id="GO:0001228">
    <property type="term" value="F:DNA-binding transcription activator activity, RNA polymerase II-specific"/>
    <property type="evidence" value="ECO:0007669"/>
    <property type="project" value="TreeGrafter"/>
</dbReference>
<feature type="region of interest" description="Disordered" evidence="4">
    <location>
        <begin position="1"/>
        <end position="22"/>
    </location>
</feature>
<gene>
    <name evidence="6" type="ORF">BCV71DRAFT_259914</name>
</gene>
<dbReference type="CDD" id="cd14688">
    <property type="entry name" value="bZIP_YAP"/>
    <property type="match status" value="1"/>
</dbReference>
<dbReference type="OMA" id="WPARMEQ"/>
<evidence type="ECO:0000256" key="4">
    <source>
        <dbReference type="SAM" id="MobiDB-lite"/>
    </source>
</evidence>
<organism evidence="6 7">
    <name type="scientific">Rhizopus microsporus</name>
    <dbReference type="NCBI Taxonomy" id="58291"/>
    <lineage>
        <taxon>Eukaryota</taxon>
        <taxon>Fungi</taxon>
        <taxon>Fungi incertae sedis</taxon>
        <taxon>Mucoromycota</taxon>
        <taxon>Mucoromycotina</taxon>
        <taxon>Mucoromycetes</taxon>
        <taxon>Mucorales</taxon>
        <taxon>Mucorineae</taxon>
        <taxon>Rhizopodaceae</taxon>
        <taxon>Rhizopus</taxon>
    </lineage>
</organism>